<dbReference type="PANTHER" id="PTHR10553">
    <property type="entry name" value="SMALL NUCLEAR RIBONUCLEOPROTEIN"/>
    <property type="match status" value="1"/>
</dbReference>
<comment type="similarity">
    <text evidence="1">Belongs to the snRNP Sm proteins family.</text>
</comment>
<dbReference type="GO" id="GO:0005688">
    <property type="term" value="C:U6 snRNP"/>
    <property type="evidence" value="ECO:0007669"/>
    <property type="project" value="TreeGrafter"/>
</dbReference>
<protein>
    <recommendedName>
        <fullName evidence="3">Sm domain-containing protein</fullName>
    </recommendedName>
</protein>
<dbReference type="SMART" id="SM00651">
    <property type="entry name" value="Sm"/>
    <property type="match status" value="1"/>
</dbReference>
<dbReference type="PANTHER" id="PTHR10553:SF5">
    <property type="entry name" value="U6 SNRNA-ASSOCIATED SM-LIKE PROTEIN LSM7"/>
    <property type="match status" value="1"/>
</dbReference>
<dbReference type="InterPro" id="IPR001163">
    <property type="entry name" value="Sm_dom_euk/arc"/>
</dbReference>
<sequence>MSVAATAGIHKKKGALLDLEPLLHKPVVVSCIDDCEFRGVLKGFDSNMNIVLSDATDVTAVDGVPASRTLGAAVLRGAQIVSVSSAAMKEIANPFE</sequence>
<gene>
    <name evidence="4" type="ORF">NDES1114_LOCUS18459</name>
</gene>
<reference evidence="4" key="1">
    <citation type="submission" date="2021-01" db="EMBL/GenBank/DDBJ databases">
        <authorList>
            <person name="Corre E."/>
            <person name="Pelletier E."/>
            <person name="Niang G."/>
            <person name="Scheremetjew M."/>
            <person name="Finn R."/>
            <person name="Kale V."/>
            <person name="Holt S."/>
            <person name="Cochrane G."/>
            <person name="Meng A."/>
            <person name="Brown T."/>
            <person name="Cohen L."/>
        </authorList>
    </citation>
    <scope>NUCLEOTIDE SEQUENCE</scope>
    <source>
        <strain evidence="4">CCAP 1951/1</strain>
    </source>
</reference>
<evidence type="ECO:0000256" key="2">
    <source>
        <dbReference type="ARBA" id="ARBA00023274"/>
    </source>
</evidence>
<keyword evidence="2" id="KW-0687">Ribonucleoprotein</keyword>
<dbReference type="GO" id="GO:0005689">
    <property type="term" value="C:U12-type spliceosomal complex"/>
    <property type="evidence" value="ECO:0007669"/>
    <property type="project" value="TreeGrafter"/>
</dbReference>
<organism evidence="4">
    <name type="scientific">Neobodo designis</name>
    <name type="common">Flagellated protozoan</name>
    <name type="synonym">Bodo designis</name>
    <dbReference type="NCBI Taxonomy" id="312471"/>
    <lineage>
        <taxon>Eukaryota</taxon>
        <taxon>Discoba</taxon>
        <taxon>Euglenozoa</taxon>
        <taxon>Kinetoplastea</taxon>
        <taxon>Metakinetoplastina</taxon>
        <taxon>Neobodonida</taxon>
        <taxon>Neobodo</taxon>
    </lineage>
</organism>
<dbReference type="GO" id="GO:0071013">
    <property type="term" value="C:catalytic step 2 spliceosome"/>
    <property type="evidence" value="ECO:0007669"/>
    <property type="project" value="TreeGrafter"/>
</dbReference>
<name>A0A7S1Q9B3_NEODS</name>
<dbReference type="GO" id="GO:0097526">
    <property type="term" value="C:spliceosomal tri-snRNP complex"/>
    <property type="evidence" value="ECO:0007669"/>
    <property type="project" value="TreeGrafter"/>
</dbReference>
<evidence type="ECO:0000313" key="4">
    <source>
        <dbReference type="EMBL" id="CAD9123177.1"/>
    </source>
</evidence>
<dbReference type="AlphaFoldDB" id="A0A7S1Q9B3"/>
<dbReference type="EMBL" id="HBGF01027859">
    <property type="protein sequence ID" value="CAD9123177.1"/>
    <property type="molecule type" value="Transcribed_RNA"/>
</dbReference>
<dbReference type="GO" id="GO:0003723">
    <property type="term" value="F:RNA binding"/>
    <property type="evidence" value="ECO:0007669"/>
    <property type="project" value="InterPro"/>
</dbReference>
<feature type="domain" description="Sm" evidence="3">
    <location>
        <begin position="14"/>
        <end position="89"/>
    </location>
</feature>
<dbReference type="InterPro" id="IPR010920">
    <property type="entry name" value="LSM_dom_sf"/>
</dbReference>
<dbReference type="SUPFAM" id="SSF50182">
    <property type="entry name" value="Sm-like ribonucleoproteins"/>
    <property type="match status" value="1"/>
</dbReference>
<dbReference type="Pfam" id="PF01423">
    <property type="entry name" value="LSM"/>
    <property type="match status" value="1"/>
</dbReference>
<dbReference type="GO" id="GO:0071004">
    <property type="term" value="C:U2-type prespliceosome"/>
    <property type="evidence" value="ECO:0007669"/>
    <property type="project" value="TreeGrafter"/>
</dbReference>
<dbReference type="InterPro" id="IPR047575">
    <property type="entry name" value="Sm"/>
</dbReference>
<dbReference type="InterPro" id="IPR044641">
    <property type="entry name" value="Lsm7/SmG-like"/>
</dbReference>
<dbReference type="Gene3D" id="2.30.30.100">
    <property type="match status" value="1"/>
</dbReference>
<dbReference type="GO" id="GO:1990726">
    <property type="term" value="C:Lsm1-7-Pat1 complex"/>
    <property type="evidence" value="ECO:0007669"/>
    <property type="project" value="TreeGrafter"/>
</dbReference>
<evidence type="ECO:0000256" key="1">
    <source>
        <dbReference type="ARBA" id="ARBA00006850"/>
    </source>
</evidence>
<accession>A0A7S1Q9B3</accession>
<proteinExistence type="inferred from homology"/>
<evidence type="ECO:0000259" key="3">
    <source>
        <dbReference type="PROSITE" id="PS52002"/>
    </source>
</evidence>
<dbReference type="PROSITE" id="PS52002">
    <property type="entry name" value="SM"/>
    <property type="match status" value="1"/>
</dbReference>